<name>A0A8T2SFK7_CERRI</name>
<accession>A0A8T2SFK7</accession>
<organism evidence="2 3">
    <name type="scientific">Ceratopteris richardii</name>
    <name type="common">Triangle waterfern</name>
    <dbReference type="NCBI Taxonomy" id="49495"/>
    <lineage>
        <taxon>Eukaryota</taxon>
        <taxon>Viridiplantae</taxon>
        <taxon>Streptophyta</taxon>
        <taxon>Embryophyta</taxon>
        <taxon>Tracheophyta</taxon>
        <taxon>Polypodiopsida</taxon>
        <taxon>Polypodiidae</taxon>
        <taxon>Polypodiales</taxon>
        <taxon>Pteridineae</taxon>
        <taxon>Pteridaceae</taxon>
        <taxon>Parkerioideae</taxon>
        <taxon>Ceratopteris</taxon>
    </lineage>
</organism>
<protein>
    <submittedName>
        <fullName evidence="2">Uncharacterized protein</fullName>
    </submittedName>
</protein>
<comment type="caution">
    <text evidence="2">The sequence shown here is derived from an EMBL/GenBank/DDBJ whole genome shotgun (WGS) entry which is preliminary data.</text>
</comment>
<evidence type="ECO:0000256" key="1">
    <source>
        <dbReference type="SAM" id="MobiDB-lite"/>
    </source>
</evidence>
<dbReference type="AlphaFoldDB" id="A0A8T2SFK7"/>
<feature type="region of interest" description="Disordered" evidence="1">
    <location>
        <begin position="165"/>
        <end position="184"/>
    </location>
</feature>
<sequence length="330" mass="37423">MLRVIVGALAAFVGFSIGHSFPKWFEGKYNSAPVVLNPSSCQLEQPIRKHASRRRLLRKLRLGSFKHGKYFESKRPVEKLSNQSRCCDVYAQSNSSAGKGVQCSRSTCEFTSELERLFENQTTVESSSPKIVDDRLRNQSLHAELGSSETLRMFEETPHYLDRSSKESFASSSPSRAATTFGHGEWRETRQVARVDSRLPCLSPQWETRARKGAQETGMPMQSTVLKDSSLEDEHGHSTLVKQKSQMAQWKMKLIDLRSKAMDSEKVWFQKFNSTSCRRLSVDLSLRNPPSDKSIENETWNRPFTEKEFSWSRSASVGLLGNGSKSALER</sequence>
<dbReference type="OrthoDB" id="1927390at2759"/>
<proteinExistence type="predicted"/>
<evidence type="ECO:0000313" key="3">
    <source>
        <dbReference type="Proteomes" id="UP000825935"/>
    </source>
</evidence>
<reference evidence="2" key="1">
    <citation type="submission" date="2021-08" db="EMBL/GenBank/DDBJ databases">
        <title>WGS assembly of Ceratopteris richardii.</title>
        <authorList>
            <person name="Marchant D.B."/>
            <person name="Chen G."/>
            <person name="Jenkins J."/>
            <person name="Shu S."/>
            <person name="Leebens-Mack J."/>
            <person name="Grimwood J."/>
            <person name="Schmutz J."/>
            <person name="Soltis P."/>
            <person name="Soltis D."/>
            <person name="Chen Z.-H."/>
        </authorList>
    </citation>
    <scope>NUCLEOTIDE SEQUENCE</scope>
    <source>
        <strain evidence="2">Whitten #5841</strain>
        <tissue evidence="2">Leaf</tissue>
    </source>
</reference>
<gene>
    <name evidence="2" type="ORF">KP509_20G021700</name>
</gene>
<dbReference type="Proteomes" id="UP000825935">
    <property type="component" value="Chromosome 20"/>
</dbReference>
<keyword evidence="3" id="KW-1185">Reference proteome</keyword>
<dbReference type="EMBL" id="CM035425">
    <property type="protein sequence ID" value="KAH7331241.1"/>
    <property type="molecule type" value="Genomic_DNA"/>
</dbReference>
<evidence type="ECO:0000313" key="2">
    <source>
        <dbReference type="EMBL" id="KAH7331241.1"/>
    </source>
</evidence>
<feature type="compositionally biased region" description="Low complexity" evidence="1">
    <location>
        <begin position="167"/>
        <end position="178"/>
    </location>
</feature>